<name>A0ABQ1SHR9_9FLAO</name>
<evidence type="ECO:0000256" key="2">
    <source>
        <dbReference type="ARBA" id="ARBA00022448"/>
    </source>
</evidence>
<dbReference type="RefSeq" id="WP_188458614.1">
    <property type="nucleotide sequence ID" value="NZ_BMGM01000006.1"/>
</dbReference>
<keyword evidence="14" id="KW-1185">Reference proteome</keyword>
<evidence type="ECO:0000256" key="1">
    <source>
        <dbReference type="ARBA" id="ARBA00004571"/>
    </source>
</evidence>
<evidence type="ECO:0000256" key="5">
    <source>
        <dbReference type="ARBA" id="ARBA00023077"/>
    </source>
</evidence>
<feature type="signal peptide" evidence="10">
    <location>
        <begin position="1"/>
        <end position="19"/>
    </location>
</feature>
<dbReference type="PROSITE" id="PS52016">
    <property type="entry name" value="TONB_DEPENDENT_REC_3"/>
    <property type="match status" value="1"/>
</dbReference>
<comment type="subcellular location">
    <subcellularLocation>
        <location evidence="1 8">Cell outer membrane</location>
        <topology evidence="1 8">Multi-pass membrane protein</topology>
    </subcellularLocation>
</comment>
<keyword evidence="5 9" id="KW-0798">TonB box</keyword>
<keyword evidence="3 8" id="KW-1134">Transmembrane beta strand</keyword>
<keyword evidence="4 8" id="KW-0812">Transmembrane</keyword>
<dbReference type="Gene3D" id="2.40.170.20">
    <property type="entry name" value="TonB-dependent receptor, beta-barrel domain"/>
    <property type="match status" value="1"/>
</dbReference>
<dbReference type="Proteomes" id="UP000599179">
    <property type="component" value="Unassembled WGS sequence"/>
</dbReference>
<dbReference type="Pfam" id="PF13715">
    <property type="entry name" value="CarbopepD_reg_2"/>
    <property type="match status" value="1"/>
</dbReference>
<dbReference type="Pfam" id="PF00593">
    <property type="entry name" value="TonB_dep_Rec_b-barrel"/>
    <property type="match status" value="1"/>
</dbReference>
<dbReference type="Gene3D" id="2.60.40.1120">
    <property type="entry name" value="Carboxypeptidase-like, regulatory domain"/>
    <property type="match status" value="1"/>
</dbReference>
<comment type="caution">
    <text evidence="13">The sequence shown here is derived from an EMBL/GenBank/DDBJ whole genome shotgun (WGS) entry which is preliminary data.</text>
</comment>
<dbReference type="SUPFAM" id="SSF56935">
    <property type="entry name" value="Porins"/>
    <property type="match status" value="1"/>
</dbReference>
<sequence length="935" mass="104338">MKNQLLTILLVFISLTTWAQNGIVTGVVNDGELNDVLPFADVVVKGTGKGVTTDFDGKYSIELEPGTYTLLFSFVGYQTKEITDVKVEANKDVIVDVVLNVAEGQLDEIIITTTARRNTESSVLNLQKKSVNLFDGLSLEGVKKTGASNIASAVKSVPGVSLQGGKFVYVRGLGDRYTKSTLNGMDIPGLNPDRNTVQLDIFPTNLIENVIVYKALTADLPADFTGGAVDIVTKDFSSREEYNFSFGSAYNPSMHFNGDFIQEDGSGTDFLGFDDGLRSDPFSLGVNTPQPNQNDPRTTDITREFNPTMAGEESMSFMNFNIGFSTSNQFNVGDNKLGYNASLAYRSEVTHYNDFTQNFLFKPQELDDFELIPNRLQEGRLSKQNTLISGLAGLTYKTDYSKYKLIFMRIQNGEKRAGEFDQESFITNAATFVSENLEYTESSISNVLLSGEHSFSQESNLLMDWKVNAALSSVDDKDVRSTLFEVDDGQFIIRPSIGEPRRIWRDLDETNFSSKLNFDYNHNLFNNAAKLKFGGAQVYKQRDFTINQYVIRIDGTPAEGFNGDPNRLLIGGNLWTPNNSGGTYVFNTFEPANLFESYSSVYAAYASEEFKISEKLKSILGLRFEKYDLFYTGQNTIGDINLDNENILDEADFFPSANLIYALNDNTNLRLSYARSTARPSFKEASIAQIFDPITNITFNGNLDLKPTYVNNFDIRYELFGDDGGLLAFSVFYKDFKDPIELAIFGIEAINDVQPRNLGEAQVFGVEVEFRKNLGFISSSLEKLSLNTNVSIIQSEQQMNEAEFEARQMSARVGENIDNKRQLQGQSPYLVNAGLTYDDADKGLQAGFYYNVQGETLQIVGIGQVADVYSDPFHSLNFNASKKFGEDQNQTFTLGVDNLLNDEVQSFYQSFNAEDALFSNYSPGIEISLKYSYTF</sequence>
<keyword evidence="6 8" id="KW-0472">Membrane</keyword>
<evidence type="ECO:0000256" key="8">
    <source>
        <dbReference type="PROSITE-ProRule" id="PRU01360"/>
    </source>
</evidence>
<evidence type="ECO:0000256" key="9">
    <source>
        <dbReference type="RuleBase" id="RU003357"/>
    </source>
</evidence>
<comment type="similarity">
    <text evidence="8 9">Belongs to the TonB-dependent receptor family.</text>
</comment>
<dbReference type="SUPFAM" id="SSF49464">
    <property type="entry name" value="Carboxypeptidase regulatory domain-like"/>
    <property type="match status" value="1"/>
</dbReference>
<evidence type="ECO:0000256" key="10">
    <source>
        <dbReference type="SAM" id="SignalP"/>
    </source>
</evidence>
<feature type="chain" id="PRO_5046266675" evidence="10">
    <location>
        <begin position="20"/>
        <end position="935"/>
    </location>
</feature>
<dbReference type="InterPro" id="IPR036942">
    <property type="entry name" value="Beta-barrel_TonB_sf"/>
</dbReference>
<evidence type="ECO:0000313" key="14">
    <source>
        <dbReference type="Proteomes" id="UP000599179"/>
    </source>
</evidence>
<dbReference type="InterPro" id="IPR039426">
    <property type="entry name" value="TonB-dep_rcpt-like"/>
</dbReference>
<keyword evidence="10" id="KW-0732">Signal</keyword>
<evidence type="ECO:0000313" key="13">
    <source>
        <dbReference type="EMBL" id="GGE36917.1"/>
    </source>
</evidence>
<dbReference type="InterPro" id="IPR012910">
    <property type="entry name" value="Plug_dom"/>
</dbReference>
<dbReference type="EMBL" id="BMGM01000006">
    <property type="protein sequence ID" value="GGE36917.1"/>
    <property type="molecule type" value="Genomic_DNA"/>
</dbReference>
<gene>
    <name evidence="13" type="ORF">GCM10010832_16380</name>
</gene>
<feature type="domain" description="TonB-dependent receptor plug" evidence="12">
    <location>
        <begin position="140"/>
        <end position="227"/>
    </location>
</feature>
<evidence type="ECO:0000256" key="3">
    <source>
        <dbReference type="ARBA" id="ARBA00022452"/>
    </source>
</evidence>
<evidence type="ECO:0000256" key="4">
    <source>
        <dbReference type="ARBA" id="ARBA00022692"/>
    </source>
</evidence>
<keyword evidence="7 8" id="KW-0998">Cell outer membrane</keyword>
<feature type="domain" description="TonB-dependent receptor-like beta-barrel" evidence="11">
    <location>
        <begin position="508"/>
        <end position="899"/>
    </location>
</feature>
<organism evidence="13 14">
    <name type="scientific">Psychroflexus planctonicus</name>
    <dbReference type="NCBI Taxonomy" id="1526575"/>
    <lineage>
        <taxon>Bacteria</taxon>
        <taxon>Pseudomonadati</taxon>
        <taxon>Bacteroidota</taxon>
        <taxon>Flavobacteriia</taxon>
        <taxon>Flavobacteriales</taxon>
        <taxon>Flavobacteriaceae</taxon>
        <taxon>Psychroflexus</taxon>
    </lineage>
</organism>
<protein>
    <submittedName>
        <fullName evidence="13">Outer membrane protein</fullName>
    </submittedName>
</protein>
<evidence type="ECO:0000259" key="12">
    <source>
        <dbReference type="Pfam" id="PF07715"/>
    </source>
</evidence>
<accession>A0ABQ1SHR9</accession>
<dbReference type="InterPro" id="IPR008969">
    <property type="entry name" value="CarboxyPept-like_regulatory"/>
</dbReference>
<keyword evidence="2 8" id="KW-0813">Transport</keyword>
<proteinExistence type="inferred from homology"/>
<dbReference type="InterPro" id="IPR000531">
    <property type="entry name" value="Beta-barrel_TonB"/>
</dbReference>
<dbReference type="Gene3D" id="2.170.130.10">
    <property type="entry name" value="TonB-dependent receptor, plug domain"/>
    <property type="match status" value="1"/>
</dbReference>
<evidence type="ECO:0000256" key="7">
    <source>
        <dbReference type="ARBA" id="ARBA00023237"/>
    </source>
</evidence>
<dbReference type="InterPro" id="IPR037066">
    <property type="entry name" value="Plug_dom_sf"/>
</dbReference>
<dbReference type="Pfam" id="PF07715">
    <property type="entry name" value="Plug"/>
    <property type="match status" value="1"/>
</dbReference>
<evidence type="ECO:0000256" key="6">
    <source>
        <dbReference type="ARBA" id="ARBA00023136"/>
    </source>
</evidence>
<reference evidence="14" key="1">
    <citation type="journal article" date="2019" name="Int. J. Syst. Evol. Microbiol.">
        <title>The Global Catalogue of Microorganisms (GCM) 10K type strain sequencing project: providing services to taxonomists for standard genome sequencing and annotation.</title>
        <authorList>
            <consortium name="The Broad Institute Genomics Platform"/>
            <consortium name="The Broad Institute Genome Sequencing Center for Infectious Disease"/>
            <person name="Wu L."/>
            <person name="Ma J."/>
        </authorList>
    </citation>
    <scope>NUCLEOTIDE SEQUENCE [LARGE SCALE GENOMIC DNA]</scope>
    <source>
        <strain evidence="14">CGMCC 1.12931</strain>
    </source>
</reference>
<evidence type="ECO:0000259" key="11">
    <source>
        <dbReference type="Pfam" id="PF00593"/>
    </source>
</evidence>
<dbReference type="PANTHER" id="PTHR40980">
    <property type="entry name" value="PLUG DOMAIN-CONTAINING PROTEIN"/>
    <property type="match status" value="1"/>
</dbReference>
<dbReference type="PANTHER" id="PTHR40980:SF4">
    <property type="entry name" value="TONB-DEPENDENT RECEPTOR-LIKE BETA-BARREL DOMAIN-CONTAINING PROTEIN"/>
    <property type="match status" value="1"/>
</dbReference>